<evidence type="ECO:0000256" key="9">
    <source>
        <dbReference type="HAMAP-Rule" id="MF_00422"/>
    </source>
</evidence>
<keyword evidence="2 9" id="KW-0813">Transport</keyword>
<dbReference type="NCBIfam" id="TIGR00964">
    <property type="entry name" value="secE_bact"/>
    <property type="match status" value="1"/>
</dbReference>
<dbReference type="GO" id="GO:0043952">
    <property type="term" value="P:protein transport by the Sec complex"/>
    <property type="evidence" value="ECO:0007669"/>
    <property type="project" value="UniProtKB-UniRule"/>
</dbReference>
<evidence type="ECO:0000313" key="10">
    <source>
        <dbReference type="EMBL" id="KKB80770.1"/>
    </source>
</evidence>
<dbReference type="STRING" id="361041.VW35_00725"/>
<dbReference type="GO" id="GO:0065002">
    <property type="term" value="P:intracellular protein transmembrane transport"/>
    <property type="evidence" value="ECO:0007669"/>
    <property type="project" value="UniProtKB-UniRule"/>
</dbReference>
<dbReference type="PANTHER" id="PTHR33910:SF1">
    <property type="entry name" value="PROTEIN TRANSLOCASE SUBUNIT SECE"/>
    <property type="match status" value="1"/>
</dbReference>
<dbReference type="GO" id="GO:0008320">
    <property type="term" value="F:protein transmembrane transporter activity"/>
    <property type="evidence" value="ECO:0007669"/>
    <property type="project" value="UniProtKB-UniRule"/>
</dbReference>
<comment type="function">
    <text evidence="9">Essential subunit of the Sec protein translocation channel SecYEG. Clamps together the 2 halves of SecY. May contact the channel plug during translocation.</text>
</comment>
<evidence type="ECO:0000256" key="2">
    <source>
        <dbReference type="ARBA" id="ARBA00022448"/>
    </source>
</evidence>
<dbReference type="EMBL" id="LAJG01000005">
    <property type="protein sequence ID" value="KKB80770.1"/>
    <property type="molecule type" value="Genomic_DNA"/>
</dbReference>
<comment type="subunit">
    <text evidence="9">Component of the Sec protein translocase complex. Heterotrimer consisting of SecY, SecE and SecG subunits. The heterotrimers can form oligomers, although 1 heterotrimer is thought to be able to translocate proteins. Interacts with the ribosome. Interacts with SecDF, and other proteins may be involved. Interacts with SecA.</text>
</comment>
<proteinExistence type="inferred from homology"/>
<dbReference type="RefSeq" id="WP_046141122.1">
    <property type="nucleotide sequence ID" value="NZ_LAJG01000005.1"/>
</dbReference>
<comment type="subcellular location">
    <subcellularLocation>
        <location evidence="9">Cell membrane</location>
        <topology evidence="9">Single-pass membrane protein</topology>
    </subcellularLocation>
    <subcellularLocation>
        <location evidence="1">Membrane</location>
    </subcellularLocation>
</comment>
<dbReference type="Pfam" id="PF00584">
    <property type="entry name" value="SecE"/>
    <property type="match status" value="1"/>
</dbReference>
<dbReference type="GO" id="GO:0009306">
    <property type="term" value="P:protein secretion"/>
    <property type="evidence" value="ECO:0007669"/>
    <property type="project" value="UniProtKB-UniRule"/>
</dbReference>
<comment type="caution">
    <text evidence="10">The sequence shown here is derived from an EMBL/GenBank/DDBJ whole genome shotgun (WGS) entry which is preliminary data.</text>
</comment>
<evidence type="ECO:0000256" key="7">
    <source>
        <dbReference type="ARBA" id="ARBA00023010"/>
    </source>
</evidence>
<evidence type="ECO:0000313" key="11">
    <source>
        <dbReference type="Proteomes" id="UP000033514"/>
    </source>
</evidence>
<dbReference type="PANTHER" id="PTHR33910">
    <property type="entry name" value="PROTEIN TRANSLOCASE SUBUNIT SECE"/>
    <property type="match status" value="1"/>
</dbReference>
<evidence type="ECO:0000256" key="3">
    <source>
        <dbReference type="ARBA" id="ARBA00022475"/>
    </source>
</evidence>
<keyword evidence="3 9" id="KW-1003">Cell membrane</keyword>
<dbReference type="PROSITE" id="PS01067">
    <property type="entry name" value="SECE_SEC61G"/>
    <property type="match status" value="1"/>
</dbReference>
<dbReference type="PATRIC" id="fig|361041.3.peg.3527"/>
<accession>A0A0F5LEQ5</accession>
<dbReference type="Gene3D" id="1.20.5.1030">
    <property type="entry name" value="Preprotein translocase secy subunit"/>
    <property type="match status" value="1"/>
</dbReference>
<sequence length="64" mass="7327">MARTNPITFFQQVRTEVSKVTWPGRNEVIISTIMVLVLVIFASIFFLVADQVISWLVSLMLSIR</sequence>
<protein>
    <recommendedName>
        <fullName evidence="9">Protein translocase subunit SecE</fullName>
    </recommendedName>
</protein>
<gene>
    <name evidence="9" type="primary">secE</name>
    <name evidence="10" type="ORF">VW35_00725</name>
</gene>
<dbReference type="InterPro" id="IPR001901">
    <property type="entry name" value="Translocase_SecE/Sec61-g"/>
</dbReference>
<evidence type="ECO:0000256" key="8">
    <source>
        <dbReference type="ARBA" id="ARBA00023136"/>
    </source>
</evidence>
<dbReference type="GO" id="GO:0006605">
    <property type="term" value="P:protein targeting"/>
    <property type="evidence" value="ECO:0007669"/>
    <property type="project" value="UniProtKB-UniRule"/>
</dbReference>
<name>A0A0F5LEQ5_9HYPH</name>
<comment type="similarity">
    <text evidence="9">Belongs to the SecE/SEC61-gamma family.</text>
</comment>
<dbReference type="Proteomes" id="UP000033514">
    <property type="component" value="Unassembled WGS sequence"/>
</dbReference>
<dbReference type="GO" id="GO:0005886">
    <property type="term" value="C:plasma membrane"/>
    <property type="evidence" value="ECO:0007669"/>
    <property type="project" value="UniProtKB-SubCell"/>
</dbReference>
<evidence type="ECO:0000256" key="4">
    <source>
        <dbReference type="ARBA" id="ARBA00022692"/>
    </source>
</evidence>
<dbReference type="InterPro" id="IPR038379">
    <property type="entry name" value="SecE_sf"/>
</dbReference>
<evidence type="ECO:0000256" key="1">
    <source>
        <dbReference type="ARBA" id="ARBA00004370"/>
    </source>
</evidence>
<organism evidence="10 11">
    <name type="scientific">Devosia soli</name>
    <dbReference type="NCBI Taxonomy" id="361041"/>
    <lineage>
        <taxon>Bacteria</taxon>
        <taxon>Pseudomonadati</taxon>
        <taxon>Pseudomonadota</taxon>
        <taxon>Alphaproteobacteria</taxon>
        <taxon>Hyphomicrobiales</taxon>
        <taxon>Devosiaceae</taxon>
        <taxon>Devosia</taxon>
    </lineage>
</organism>
<evidence type="ECO:0000256" key="5">
    <source>
        <dbReference type="ARBA" id="ARBA00022927"/>
    </source>
</evidence>
<keyword evidence="5 9" id="KW-0653">Protein transport</keyword>
<dbReference type="OrthoDB" id="9812738at2"/>
<dbReference type="InterPro" id="IPR005807">
    <property type="entry name" value="SecE_bac"/>
</dbReference>
<dbReference type="HAMAP" id="MF_00422">
    <property type="entry name" value="SecE"/>
    <property type="match status" value="1"/>
</dbReference>
<reference evidence="10 11" key="1">
    <citation type="submission" date="2015-03" db="EMBL/GenBank/DDBJ databases">
        <authorList>
            <person name="Hassan Y.I."/>
            <person name="Lepp D."/>
            <person name="Zhou T."/>
        </authorList>
    </citation>
    <scope>NUCLEOTIDE SEQUENCE [LARGE SCALE GENOMIC DNA]</scope>
    <source>
        <strain evidence="10 11">GH2-10</strain>
    </source>
</reference>
<keyword evidence="11" id="KW-1185">Reference proteome</keyword>
<keyword evidence="6 9" id="KW-1133">Transmembrane helix</keyword>
<feature type="transmembrane region" description="Helical" evidence="9">
    <location>
        <begin position="28"/>
        <end position="61"/>
    </location>
</feature>
<dbReference type="AlphaFoldDB" id="A0A0F5LEQ5"/>
<keyword evidence="4 9" id="KW-0812">Transmembrane</keyword>
<evidence type="ECO:0000256" key="6">
    <source>
        <dbReference type="ARBA" id="ARBA00022989"/>
    </source>
</evidence>
<keyword evidence="8 9" id="KW-0472">Membrane</keyword>
<keyword evidence="7 9" id="KW-0811">Translocation</keyword>